<evidence type="ECO:0000313" key="4">
    <source>
        <dbReference type="Proteomes" id="UP000178912"/>
    </source>
</evidence>
<feature type="signal peptide" evidence="2">
    <location>
        <begin position="1"/>
        <end position="18"/>
    </location>
</feature>
<organism evidence="3 4">
    <name type="scientific">Rhynchosporium agropyri</name>
    <dbReference type="NCBI Taxonomy" id="914238"/>
    <lineage>
        <taxon>Eukaryota</taxon>
        <taxon>Fungi</taxon>
        <taxon>Dikarya</taxon>
        <taxon>Ascomycota</taxon>
        <taxon>Pezizomycotina</taxon>
        <taxon>Leotiomycetes</taxon>
        <taxon>Helotiales</taxon>
        <taxon>Ploettnerulaceae</taxon>
        <taxon>Rhynchosporium</taxon>
    </lineage>
</organism>
<gene>
    <name evidence="3" type="ORF">RAG0_01029</name>
</gene>
<dbReference type="EMBL" id="FJUX01000003">
    <property type="protein sequence ID" value="CZS89756.1"/>
    <property type="molecule type" value="Genomic_DNA"/>
</dbReference>
<feature type="chain" id="PRO_5009445303" evidence="2">
    <location>
        <begin position="19"/>
        <end position="345"/>
    </location>
</feature>
<dbReference type="Proteomes" id="UP000178912">
    <property type="component" value="Unassembled WGS sequence"/>
</dbReference>
<protein>
    <submittedName>
        <fullName evidence="3">Uncharacterized protein</fullName>
    </submittedName>
</protein>
<sequence length="345" mass="35023">MVSSFLTALILLLPLIAAQESFPVESYPVETYPASYPAEVPVETSSLGPGPEPFPTYSAIPQPEPEPTGITVTYDGPVTSTYPEGPPIITNPACNPEAGDCPPCVPGEGDCPYPATSTTSPPIITNPASESPSPSPSTTCICYSAPCAPCNGTPIPYPQTIYTTILHTITSCAPDITSCSPGHVTTSLISLSTITSPIPVYATTYTTAYVDICPTGITTKTYTITRTCTEEKCSAPTAVPEHFTTTTKVCEACPDRPTLTVTCPVESETGTWSNSTTTAAGTGTGKPSGSNTGAGGAGCGYGGLCPSENGNGTGHFETGGAESAFGGGVKVLAVGGLVGLLGLML</sequence>
<keyword evidence="4" id="KW-1185">Reference proteome</keyword>
<proteinExistence type="predicted"/>
<dbReference type="OrthoDB" id="3564410at2759"/>
<feature type="region of interest" description="Disordered" evidence="1">
    <location>
        <begin position="267"/>
        <end position="289"/>
    </location>
</feature>
<keyword evidence="2" id="KW-0732">Signal</keyword>
<evidence type="ECO:0000256" key="1">
    <source>
        <dbReference type="SAM" id="MobiDB-lite"/>
    </source>
</evidence>
<accession>A0A1E1JV41</accession>
<dbReference type="AlphaFoldDB" id="A0A1E1JV41"/>
<reference evidence="4" key="1">
    <citation type="submission" date="2016-03" db="EMBL/GenBank/DDBJ databases">
        <authorList>
            <person name="Guldener U."/>
        </authorList>
    </citation>
    <scope>NUCLEOTIDE SEQUENCE [LARGE SCALE GENOMIC DNA]</scope>
    <source>
        <strain evidence="4">04CH-RAC-A.6.1</strain>
    </source>
</reference>
<evidence type="ECO:0000256" key="2">
    <source>
        <dbReference type="SAM" id="SignalP"/>
    </source>
</evidence>
<name>A0A1E1JV41_9HELO</name>
<evidence type="ECO:0000313" key="3">
    <source>
        <dbReference type="EMBL" id="CZS89756.1"/>
    </source>
</evidence>
<feature type="compositionally biased region" description="Low complexity" evidence="1">
    <location>
        <begin position="267"/>
        <end position="281"/>
    </location>
</feature>